<feature type="binding site" evidence="8">
    <location>
        <position position="226"/>
    </location>
    <ligand>
        <name>L-glutamine</name>
        <dbReference type="ChEBI" id="CHEBI:58359"/>
    </ligand>
</feature>
<dbReference type="InterPro" id="IPR036480">
    <property type="entry name" value="CarbP_synth_ssu_N_sf"/>
</dbReference>
<dbReference type="GO" id="GO:0044205">
    <property type="term" value="P:'de novo' UMP biosynthetic process"/>
    <property type="evidence" value="ECO:0007669"/>
    <property type="project" value="UniProtKB-UniRule"/>
</dbReference>
<dbReference type="PRINTS" id="PR00099">
    <property type="entry name" value="CPSGATASE"/>
</dbReference>
<keyword evidence="6 8" id="KW-0315">Glutamine amidotransferase</keyword>
<keyword evidence="8" id="KW-0055">Arginine biosynthesis</keyword>
<comment type="catalytic activity">
    <reaction evidence="7 8">
        <text>hydrogencarbonate + L-glutamine + 2 ATP + H2O = carbamoyl phosphate + L-glutamate + 2 ADP + phosphate + 2 H(+)</text>
        <dbReference type="Rhea" id="RHEA:18633"/>
        <dbReference type="ChEBI" id="CHEBI:15377"/>
        <dbReference type="ChEBI" id="CHEBI:15378"/>
        <dbReference type="ChEBI" id="CHEBI:17544"/>
        <dbReference type="ChEBI" id="CHEBI:29985"/>
        <dbReference type="ChEBI" id="CHEBI:30616"/>
        <dbReference type="ChEBI" id="CHEBI:43474"/>
        <dbReference type="ChEBI" id="CHEBI:58228"/>
        <dbReference type="ChEBI" id="CHEBI:58359"/>
        <dbReference type="ChEBI" id="CHEBI:456216"/>
        <dbReference type="EC" id="6.3.5.5"/>
    </reaction>
</comment>
<keyword evidence="4 8" id="KW-0547">Nucleotide-binding</keyword>
<dbReference type="Proteomes" id="UP001151071">
    <property type="component" value="Unassembled WGS sequence"/>
</dbReference>
<dbReference type="AlphaFoldDB" id="A0A9X3Z5B8"/>
<feature type="region of interest" description="CPSase" evidence="8">
    <location>
        <begin position="1"/>
        <end position="178"/>
    </location>
</feature>
<name>A0A9X3Z5B8_9BACL</name>
<feature type="binding site" evidence="8">
    <location>
        <position position="295"/>
    </location>
    <ligand>
        <name>L-glutamine</name>
        <dbReference type="ChEBI" id="CHEBI:58359"/>
    </ligand>
</feature>
<protein>
    <recommendedName>
        <fullName evidence="8">Carbamoyl phosphate synthase small chain</fullName>
        <ecNumber evidence="8">6.3.5.5</ecNumber>
    </recommendedName>
    <alternativeName>
        <fullName evidence="8">Carbamoyl phosphate synthetase glutamine chain</fullName>
    </alternativeName>
</protein>
<dbReference type="SUPFAM" id="SSF52021">
    <property type="entry name" value="Carbamoyl phosphate synthetase, small subunit N-terminal domain"/>
    <property type="match status" value="1"/>
</dbReference>
<dbReference type="CDD" id="cd01744">
    <property type="entry name" value="GATase1_CPSase"/>
    <property type="match status" value="1"/>
</dbReference>
<comment type="pathway">
    <text evidence="8">Pyrimidine metabolism; UMP biosynthesis via de novo pathway; (S)-dihydroorotate from bicarbonate: step 1/3.</text>
</comment>
<evidence type="ECO:0000313" key="11">
    <source>
        <dbReference type="Proteomes" id="UP001151071"/>
    </source>
</evidence>
<evidence type="ECO:0000256" key="4">
    <source>
        <dbReference type="ARBA" id="ARBA00022741"/>
    </source>
</evidence>
<dbReference type="PROSITE" id="PS51273">
    <property type="entry name" value="GATASE_TYPE_1"/>
    <property type="match status" value="1"/>
</dbReference>
<feature type="binding site" evidence="8">
    <location>
        <position position="298"/>
    </location>
    <ligand>
        <name>L-glutamine</name>
        <dbReference type="ChEBI" id="CHEBI:58359"/>
    </ligand>
</feature>
<keyword evidence="3 8" id="KW-0436">Ligase</keyword>
<comment type="similarity">
    <text evidence="2 8">Belongs to the CarA family.</text>
</comment>
<keyword evidence="8" id="KW-0665">Pyrimidine biosynthesis</keyword>
<evidence type="ECO:0000256" key="6">
    <source>
        <dbReference type="ARBA" id="ARBA00022962"/>
    </source>
</evidence>
<dbReference type="GO" id="GO:0005524">
    <property type="term" value="F:ATP binding"/>
    <property type="evidence" value="ECO:0007669"/>
    <property type="project" value="UniProtKB-UniRule"/>
</dbReference>
<comment type="catalytic activity">
    <reaction evidence="8">
        <text>L-glutamine + H2O = L-glutamate + NH4(+)</text>
        <dbReference type="Rhea" id="RHEA:15889"/>
        <dbReference type="ChEBI" id="CHEBI:15377"/>
        <dbReference type="ChEBI" id="CHEBI:28938"/>
        <dbReference type="ChEBI" id="CHEBI:29985"/>
        <dbReference type="ChEBI" id="CHEBI:58359"/>
    </reaction>
</comment>
<dbReference type="Gene3D" id="3.50.30.20">
    <property type="entry name" value="Carbamoyl-phosphate synthase small subunit, N-terminal domain"/>
    <property type="match status" value="1"/>
</dbReference>
<dbReference type="EMBL" id="JAPYYP010000039">
    <property type="protein sequence ID" value="MDA5110688.1"/>
    <property type="molecule type" value="Genomic_DNA"/>
</dbReference>
<feature type="domain" description="Carbamoyl-phosphate synthase small subunit N-terminal" evidence="9">
    <location>
        <begin position="9"/>
        <end position="139"/>
    </location>
</feature>
<dbReference type="NCBIfam" id="NF009475">
    <property type="entry name" value="PRK12838.1"/>
    <property type="match status" value="1"/>
</dbReference>
<dbReference type="Gene3D" id="3.40.50.880">
    <property type="match status" value="1"/>
</dbReference>
<comment type="caution">
    <text evidence="10">The sequence shown here is derived from an EMBL/GenBank/DDBJ whole genome shotgun (WGS) entry which is preliminary data.</text>
</comment>
<comment type="pathway">
    <text evidence="1 8">Amino-acid biosynthesis; L-arginine biosynthesis; carbamoyl phosphate from bicarbonate: step 1/1.</text>
</comment>
<evidence type="ECO:0000256" key="1">
    <source>
        <dbReference type="ARBA" id="ARBA00005077"/>
    </source>
</evidence>
<feature type="binding site" evidence="8">
    <location>
        <position position="228"/>
    </location>
    <ligand>
        <name>L-glutamine</name>
        <dbReference type="ChEBI" id="CHEBI:58359"/>
    </ligand>
</feature>
<dbReference type="Pfam" id="PF00988">
    <property type="entry name" value="CPSase_sm_chain"/>
    <property type="match status" value="1"/>
</dbReference>
<sequence length="368" mass="40081">MNGEKQGLGPGYLTLENGEVFAGTLYGAPLTGYGEVVFHTGMTGYQEVMTDPSFAGQIVTFTYPLIGNYGINDKDYEAAKPALSGMVVSELCLAPSHYLSRRTLAEAAEAFGFPILAGIDTRTITKRVRQSGPLFGAIADRPLSVEEVAALGSAHRKKSLVADVSSRHIQRYPGNQEHVVLVDLGMKQSILESLLELGCRVTVVPFDTPFSQIQALQPDGLLFSNGPGDPADLLAYCGEWRKAAELYPTLGICLGHQVLALMFGAKTEKLAYGHRGSNHPVKELATGKVYMTSQNHGYVVKEETLDKRLLTVTYRNVNDRSVEGLCHTSLPIMSVQFHPEAHPGPNDTSHVFHQFLQSMRVVGAKRYA</sequence>
<dbReference type="GO" id="GO:0006541">
    <property type="term" value="P:glutamine metabolic process"/>
    <property type="evidence" value="ECO:0007669"/>
    <property type="project" value="InterPro"/>
</dbReference>
<evidence type="ECO:0000256" key="2">
    <source>
        <dbReference type="ARBA" id="ARBA00007800"/>
    </source>
</evidence>
<dbReference type="GO" id="GO:0006526">
    <property type="term" value="P:L-arginine biosynthetic process"/>
    <property type="evidence" value="ECO:0007669"/>
    <property type="project" value="UniProtKB-UniRule"/>
</dbReference>
<evidence type="ECO:0000256" key="7">
    <source>
        <dbReference type="ARBA" id="ARBA00048816"/>
    </source>
</evidence>
<dbReference type="PANTHER" id="PTHR43418">
    <property type="entry name" value="MULTIFUNCTIONAL TRYPTOPHAN BIOSYNTHESIS PROTEIN-RELATED"/>
    <property type="match status" value="1"/>
</dbReference>
<keyword evidence="8" id="KW-0028">Amino-acid biosynthesis</keyword>
<dbReference type="RefSeq" id="WP_029100271.1">
    <property type="nucleotide sequence ID" value="NZ_JAPYYP010000039.1"/>
</dbReference>
<feature type="active site" evidence="8">
    <location>
        <position position="340"/>
    </location>
</feature>
<dbReference type="InterPro" id="IPR035686">
    <property type="entry name" value="CPSase_GATase1"/>
</dbReference>
<dbReference type="HAMAP" id="MF_01209">
    <property type="entry name" value="CPSase_S_chain"/>
    <property type="match status" value="1"/>
</dbReference>
<dbReference type="GO" id="GO:0004088">
    <property type="term" value="F:carbamoyl-phosphate synthase (glutamine-hydrolyzing) activity"/>
    <property type="evidence" value="ECO:0007669"/>
    <property type="project" value="UniProtKB-UniRule"/>
</dbReference>
<feature type="binding site" evidence="8">
    <location>
        <position position="257"/>
    </location>
    <ligand>
        <name>L-glutamine</name>
        <dbReference type="ChEBI" id="CHEBI:58359"/>
    </ligand>
</feature>
<reference evidence="10" key="1">
    <citation type="submission" date="2022-12" db="EMBL/GenBank/DDBJ databases">
        <title>Draft genome sequence of the thermophilic strain Brevibacillus thermoruber HT42, isolated from Los Humeros, Puebla, Mexico, with biotechnological potential.</title>
        <authorList>
            <person name="Lara Sanchez J."/>
            <person name="Solis Palacios R."/>
            <person name="Bustos Baena A.S."/>
            <person name="Ruz Baez A.E."/>
            <person name="Espinosa Luna G."/>
            <person name="Oliart Ros R.M."/>
        </authorList>
    </citation>
    <scope>NUCLEOTIDE SEQUENCE</scope>
    <source>
        <strain evidence="10">HT42</strain>
    </source>
</reference>
<organism evidence="10 11">
    <name type="scientific">Brevibacillus thermoruber</name>
    <dbReference type="NCBI Taxonomy" id="33942"/>
    <lineage>
        <taxon>Bacteria</taxon>
        <taxon>Bacillati</taxon>
        <taxon>Bacillota</taxon>
        <taxon>Bacilli</taxon>
        <taxon>Bacillales</taxon>
        <taxon>Paenibacillaceae</taxon>
        <taxon>Brevibacillus</taxon>
    </lineage>
</organism>
<evidence type="ECO:0000313" key="10">
    <source>
        <dbReference type="EMBL" id="MDA5110688.1"/>
    </source>
</evidence>
<comment type="subunit">
    <text evidence="8">Composed of two chains; the small (or glutamine) chain promotes the hydrolysis of glutamine to ammonia, which is used by the large (or ammonia) chain to synthesize carbamoyl phosphate. Tetramer of heterodimers (alpha,beta)4.</text>
</comment>
<dbReference type="PRINTS" id="PR00096">
    <property type="entry name" value="GATASE"/>
</dbReference>
<dbReference type="InterPro" id="IPR006274">
    <property type="entry name" value="CarbamoylP_synth_ssu"/>
</dbReference>
<comment type="function">
    <text evidence="8">Small subunit of the glutamine-dependent carbamoyl phosphate synthetase (CPSase). CPSase catalyzes the formation of carbamoyl phosphate from the ammonia moiety of glutamine, carbonate, and phosphate donated by ATP, constituting the first step of 2 biosynthetic pathways, one leading to arginine and/or urea and the other to pyrimidine nucleotides. The small subunit (glutamine amidotransferase) binds and cleaves glutamine to supply the large subunit with the substrate ammonia.</text>
</comment>
<dbReference type="Pfam" id="PF00117">
    <property type="entry name" value="GATase"/>
    <property type="match status" value="1"/>
</dbReference>
<dbReference type="SMART" id="SM01097">
    <property type="entry name" value="CPSase_sm_chain"/>
    <property type="match status" value="1"/>
</dbReference>
<dbReference type="EC" id="6.3.5.5" evidence="8"/>
<dbReference type="InterPro" id="IPR017926">
    <property type="entry name" value="GATASE"/>
</dbReference>
<accession>A0A9X3Z5B8</accession>
<evidence type="ECO:0000256" key="3">
    <source>
        <dbReference type="ARBA" id="ARBA00022598"/>
    </source>
</evidence>
<feature type="binding site" evidence="8">
    <location>
        <position position="53"/>
    </location>
    <ligand>
        <name>L-glutamine</name>
        <dbReference type="ChEBI" id="CHEBI:58359"/>
    </ligand>
</feature>
<dbReference type="InterPro" id="IPR050472">
    <property type="entry name" value="Anth_synth/Amidotransfase"/>
</dbReference>
<keyword evidence="5 8" id="KW-0067">ATP-binding</keyword>
<evidence type="ECO:0000256" key="5">
    <source>
        <dbReference type="ARBA" id="ARBA00022840"/>
    </source>
</evidence>
<dbReference type="PANTHER" id="PTHR43418:SF7">
    <property type="entry name" value="CARBAMOYL-PHOSPHATE SYNTHASE SMALL CHAIN"/>
    <property type="match status" value="1"/>
</dbReference>
<dbReference type="NCBIfam" id="TIGR01368">
    <property type="entry name" value="CPSaseIIsmall"/>
    <property type="match status" value="1"/>
</dbReference>
<evidence type="ECO:0000256" key="8">
    <source>
        <dbReference type="HAMAP-Rule" id="MF_01209"/>
    </source>
</evidence>
<dbReference type="InterPro" id="IPR029062">
    <property type="entry name" value="Class_I_gatase-like"/>
</dbReference>
<proteinExistence type="inferred from homology"/>
<gene>
    <name evidence="8" type="primary">carA</name>
    <name evidence="10" type="ORF">O3V59_20310</name>
</gene>
<feature type="active site" description="Nucleophile" evidence="8">
    <location>
        <position position="253"/>
    </location>
</feature>
<evidence type="ECO:0000259" key="9">
    <source>
        <dbReference type="SMART" id="SM01097"/>
    </source>
</evidence>
<feature type="binding site" evidence="8">
    <location>
        <position position="254"/>
    </location>
    <ligand>
        <name>L-glutamine</name>
        <dbReference type="ChEBI" id="CHEBI:58359"/>
    </ligand>
</feature>
<feature type="binding site" evidence="8">
    <location>
        <position position="297"/>
    </location>
    <ligand>
        <name>L-glutamine</name>
        <dbReference type="ChEBI" id="CHEBI:58359"/>
    </ligand>
</feature>
<feature type="active site" evidence="8">
    <location>
        <position position="338"/>
    </location>
</feature>
<dbReference type="SUPFAM" id="SSF52317">
    <property type="entry name" value="Class I glutamine amidotransferase-like"/>
    <property type="match status" value="1"/>
</dbReference>
<dbReference type="InterPro" id="IPR002474">
    <property type="entry name" value="CarbamoylP_synth_ssu_N"/>
</dbReference>
<dbReference type="GO" id="GO:0006207">
    <property type="term" value="P:'de novo' pyrimidine nucleobase biosynthetic process"/>
    <property type="evidence" value="ECO:0007669"/>
    <property type="project" value="InterPro"/>
</dbReference>
<keyword evidence="11" id="KW-1185">Reference proteome</keyword>